<dbReference type="InterPro" id="IPR019192">
    <property type="entry name" value="Ribosomal_mL40"/>
</dbReference>
<dbReference type="AlphaFoldDB" id="A0A9K3KMG9"/>
<dbReference type="Pfam" id="PF09812">
    <property type="entry name" value="MRP-L28"/>
    <property type="match status" value="1"/>
</dbReference>
<dbReference type="PANTHER" id="PTHR13359">
    <property type="entry name" value="39S RIBOSOMAL PROTEIN L40, MITOCHONDRIAL"/>
    <property type="match status" value="1"/>
</dbReference>
<keyword evidence="6" id="KW-0687">Ribonucleoprotein</keyword>
<comment type="caution">
    <text evidence="9">The sequence shown here is derived from an EMBL/GenBank/DDBJ whole genome shotgun (WGS) entry which is preliminary data.</text>
</comment>
<dbReference type="GO" id="GO:0005762">
    <property type="term" value="C:mitochondrial large ribosomal subunit"/>
    <property type="evidence" value="ECO:0007669"/>
    <property type="project" value="InterPro"/>
</dbReference>
<dbReference type="EMBL" id="JAGRRH010000021">
    <property type="protein sequence ID" value="KAG7346417.1"/>
    <property type="molecule type" value="Genomic_DNA"/>
</dbReference>
<evidence type="ECO:0000256" key="2">
    <source>
        <dbReference type="ARBA" id="ARBA00009360"/>
    </source>
</evidence>
<keyword evidence="4 9" id="KW-0689">Ribosomal protein</keyword>
<evidence type="ECO:0000313" key="10">
    <source>
        <dbReference type="Proteomes" id="UP000693970"/>
    </source>
</evidence>
<accession>A0A9K3KMG9</accession>
<evidence type="ECO:0000256" key="3">
    <source>
        <dbReference type="ARBA" id="ARBA00022946"/>
    </source>
</evidence>
<evidence type="ECO:0000313" key="9">
    <source>
        <dbReference type="EMBL" id="KAG7346417.1"/>
    </source>
</evidence>
<sequence>MMPVRALLVRSHTVSTALRYSRPATFSPLIRYFSDVDGPKQRLVKVKKKEKKGKGSDGGRSRDVEILIACLDAPKSKPPPADDEELQRREQILKNYTVGKFRQHNQENHDLTCKLKLKQHAMKMLPKNSKLREKALEIDNTMPPRWRKMPTWTPPIPGFDPSEFMIQEE</sequence>
<evidence type="ECO:0000256" key="4">
    <source>
        <dbReference type="ARBA" id="ARBA00022980"/>
    </source>
</evidence>
<name>A0A9K3KMG9_9STRA</name>
<evidence type="ECO:0000256" key="8">
    <source>
        <dbReference type="SAM" id="MobiDB-lite"/>
    </source>
</evidence>
<dbReference type="PANTHER" id="PTHR13359:SF2">
    <property type="entry name" value="LARGE RIBOSOMAL SUBUNIT PROTEIN ML40"/>
    <property type="match status" value="1"/>
</dbReference>
<proteinExistence type="inferred from homology"/>
<keyword evidence="5" id="KW-0496">Mitochondrion</keyword>
<keyword evidence="3" id="KW-0809">Transit peptide</keyword>
<keyword evidence="10" id="KW-1185">Reference proteome</keyword>
<evidence type="ECO:0000256" key="7">
    <source>
        <dbReference type="ARBA" id="ARBA00035192"/>
    </source>
</evidence>
<dbReference type="InterPro" id="IPR039145">
    <property type="entry name" value="Ribosomal_mL40_metazoa/plant"/>
</dbReference>
<evidence type="ECO:0000256" key="1">
    <source>
        <dbReference type="ARBA" id="ARBA00004173"/>
    </source>
</evidence>
<reference evidence="9" key="1">
    <citation type="journal article" date="2021" name="Sci. Rep.">
        <title>Diploid genomic architecture of Nitzschia inconspicua, an elite biomass production diatom.</title>
        <authorList>
            <person name="Oliver A."/>
            <person name="Podell S."/>
            <person name="Pinowska A."/>
            <person name="Traller J.C."/>
            <person name="Smith S.R."/>
            <person name="McClure R."/>
            <person name="Beliaev A."/>
            <person name="Bohutskyi P."/>
            <person name="Hill E.A."/>
            <person name="Rabines A."/>
            <person name="Zheng H."/>
            <person name="Allen L.Z."/>
            <person name="Kuo A."/>
            <person name="Grigoriev I.V."/>
            <person name="Allen A.E."/>
            <person name="Hazlebeck D."/>
            <person name="Allen E.E."/>
        </authorList>
    </citation>
    <scope>NUCLEOTIDE SEQUENCE</scope>
    <source>
        <strain evidence="9">Hildebrandi</strain>
    </source>
</reference>
<protein>
    <recommendedName>
        <fullName evidence="7">Large ribosomal subunit protein mL40</fullName>
    </recommendedName>
</protein>
<comment type="subcellular location">
    <subcellularLocation>
        <location evidence="1">Mitochondrion</location>
    </subcellularLocation>
</comment>
<dbReference type="OrthoDB" id="5977625at2759"/>
<organism evidence="9 10">
    <name type="scientific">Nitzschia inconspicua</name>
    <dbReference type="NCBI Taxonomy" id="303405"/>
    <lineage>
        <taxon>Eukaryota</taxon>
        <taxon>Sar</taxon>
        <taxon>Stramenopiles</taxon>
        <taxon>Ochrophyta</taxon>
        <taxon>Bacillariophyta</taxon>
        <taxon>Bacillariophyceae</taxon>
        <taxon>Bacillariophycidae</taxon>
        <taxon>Bacillariales</taxon>
        <taxon>Bacillariaceae</taxon>
        <taxon>Nitzschia</taxon>
    </lineage>
</organism>
<feature type="region of interest" description="Disordered" evidence="8">
    <location>
        <begin position="146"/>
        <end position="169"/>
    </location>
</feature>
<gene>
    <name evidence="9" type="ORF">IV203_005485</name>
</gene>
<evidence type="ECO:0000256" key="6">
    <source>
        <dbReference type="ARBA" id="ARBA00023274"/>
    </source>
</evidence>
<reference evidence="9" key="2">
    <citation type="submission" date="2021-04" db="EMBL/GenBank/DDBJ databases">
        <authorList>
            <person name="Podell S."/>
        </authorList>
    </citation>
    <scope>NUCLEOTIDE SEQUENCE</scope>
    <source>
        <strain evidence="9">Hildebrandi</strain>
    </source>
</reference>
<dbReference type="Proteomes" id="UP000693970">
    <property type="component" value="Unassembled WGS sequence"/>
</dbReference>
<comment type="similarity">
    <text evidence="2">Belongs to the mitochondrion-specific ribosomal protein mL40 family.</text>
</comment>
<evidence type="ECO:0000256" key="5">
    <source>
        <dbReference type="ARBA" id="ARBA00023128"/>
    </source>
</evidence>